<evidence type="ECO:0000256" key="9">
    <source>
        <dbReference type="PROSITE-ProRule" id="PRU00339"/>
    </source>
</evidence>
<keyword evidence="7" id="KW-0902">Two-component regulatory system</keyword>
<dbReference type="SMART" id="SM00387">
    <property type="entry name" value="HATPase_c"/>
    <property type="match status" value="1"/>
</dbReference>
<dbReference type="Proteomes" id="UP000005631">
    <property type="component" value="Chromosome"/>
</dbReference>
<dbReference type="InterPro" id="IPR005467">
    <property type="entry name" value="His_kinase_dom"/>
</dbReference>
<keyword evidence="14" id="KW-1185">Reference proteome</keyword>
<name>G8R0Q0_OWEHD</name>
<evidence type="ECO:0000256" key="10">
    <source>
        <dbReference type="SAM" id="Coils"/>
    </source>
</evidence>
<dbReference type="OrthoDB" id="9778366at2"/>
<gene>
    <name evidence="13" type="ordered locus">Oweho_2817</name>
</gene>
<comment type="subcellular location">
    <subcellularLocation>
        <location evidence="1">Cell membrane</location>
        <topology evidence="1">Multi-pass membrane protein</topology>
    </subcellularLocation>
</comment>
<dbReference type="eggNOG" id="COG0457">
    <property type="taxonomic scope" value="Bacteria"/>
</dbReference>
<evidence type="ECO:0000256" key="1">
    <source>
        <dbReference type="ARBA" id="ARBA00004651"/>
    </source>
</evidence>
<dbReference type="SUPFAM" id="SSF55874">
    <property type="entry name" value="ATPase domain of HSP90 chaperone/DNA topoisomerase II/histidine kinase"/>
    <property type="match status" value="1"/>
</dbReference>
<dbReference type="Gene3D" id="1.20.5.1930">
    <property type="match status" value="1"/>
</dbReference>
<dbReference type="AlphaFoldDB" id="G8R0Q0"/>
<evidence type="ECO:0000259" key="12">
    <source>
        <dbReference type="PROSITE" id="PS50109"/>
    </source>
</evidence>
<protein>
    <submittedName>
        <fullName evidence="13">Tetratricopeptide repeat protein,histidine kinase</fullName>
    </submittedName>
</protein>
<evidence type="ECO:0000256" key="3">
    <source>
        <dbReference type="ARBA" id="ARBA00022679"/>
    </source>
</evidence>
<accession>G8R0Q0</accession>
<evidence type="ECO:0000256" key="7">
    <source>
        <dbReference type="ARBA" id="ARBA00023012"/>
    </source>
</evidence>
<dbReference type="eggNOG" id="COG4585">
    <property type="taxonomic scope" value="Bacteria"/>
</dbReference>
<dbReference type="PROSITE" id="PS50005">
    <property type="entry name" value="TPR"/>
    <property type="match status" value="1"/>
</dbReference>
<evidence type="ECO:0000256" key="5">
    <source>
        <dbReference type="ARBA" id="ARBA00022777"/>
    </source>
</evidence>
<keyword evidence="2" id="KW-1003">Cell membrane</keyword>
<keyword evidence="10" id="KW-0175">Coiled coil</keyword>
<keyword evidence="9" id="KW-0802">TPR repeat</keyword>
<dbReference type="Gene3D" id="3.30.565.10">
    <property type="entry name" value="Histidine kinase-like ATPase, C-terminal domain"/>
    <property type="match status" value="1"/>
</dbReference>
<dbReference type="SMART" id="SM00028">
    <property type="entry name" value="TPR"/>
    <property type="match status" value="6"/>
</dbReference>
<proteinExistence type="predicted"/>
<dbReference type="Gene3D" id="1.25.40.10">
    <property type="entry name" value="Tetratricopeptide repeat domain"/>
    <property type="match status" value="2"/>
</dbReference>
<keyword evidence="5 13" id="KW-0418">Kinase</keyword>
<dbReference type="InterPro" id="IPR036890">
    <property type="entry name" value="HATPase_C_sf"/>
</dbReference>
<dbReference type="InterPro" id="IPR011712">
    <property type="entry name" value="Sig_transdc_His_kin_sub3_dim/P"/>
</dbReference>
<dbReference type="EMBL" id="CP003156">
    <property type="protein sequence ID" value="AEV33777.1"/>
    <property type="molecule type" value="Genomic_DNA"/>
</dbReference>
<dbReference type="InterPro" id="IPR019734">
    <property type="entry name" value="TPR_rpt"/>
</dbReference>
<dbReference type="PROSITE" id="PS50109">
    <property type="entry name" value="HIS_KIN"/>
    <property type="match status" value="1"/>
</dbReference>
<dbReference type="HOGENOM" id="CLU_000445_106_2_10"/>
<keyword evidence="4 11" id="KW-0812">Transmembrane</keyword>
<dbReference type="PANTHER" id="PTHR24421">
    <property type="entry name" value="NITRATE/NITRITE SENSOR PROTEIN NARX-RELATED"/>
    <property type="match status" value="1"/>
</dbReference>
<dbReference type="InterPro" id="IPR050482">
    <property type="entry name" value="Sensor_HK_TwoCompSys"/>
</dbReference>
<evidence type="ECO:0000256" key="6">
    <source>
        <dbReference type="ARBA" id="ARBA00022989"/>
    </source>
</evidence>
<dbReference type="STRING" id="926562.Oweho_2817"/>
<dbReference type="GO" id="GO:0046983">
    <property type="term" value="F:protein dimerization activity"/>
    <property type="evidence" value="ECO:0007669"/>
    <property type="project" value="InterPro"/>
</dbReference>
<feature type="domain" description="Histidine kinase" evidence="12">
    <location>
        <begin position="470"/>
        <end position="659"/>
    </location>
</feature>
<dbReference type="RefSeq" id="WP_014203126.1">
    <property type="nucleotide sequence ID" value="NC_016599.1"/>
</dbReference>
<dbReference type="Pfam" id="PF07730">
    <property type="entry name" value="HisKA_3"/>
    <property type="match status" value="1"/>
</dbReference>
<evidence type="ECO:0000256" key="11">
    <source>
        <dbReference type="SAM" id="Phobius"/>
    </source>
</evidence>
<dbReference type="InterPro" id="IPR011990">
    <property type="entry name" value="TPR-like_helical_dom_sf"/>
</dbReference>
<evidence type="ECO:0000256" key="4">
    <source>
        <dbReference type="ARBA" id="ARBA00022692"/>
    </source>
</evidence>
<dbReference type="Pfam" id="PF02518">
    <property type="entry name" value="HATPase_c"/>
    <property type="match status" value="1"/>
</dbReference>
<dbReference type="SUPFAM" id="SSF48452">
    <property type="entry name" value="TPR-like"/>
    <property type="match status" value="2"/>
</dbReference>
<evidence type="ECO:0000256" key="2">
    <source>
        <dbReference type="ARBA" id="ARBA00022475"/>
    </source>
</evidence>
<dbReference type="Pfam" id="PF13424">
    <property type="entry name" value="TPR_12"/>
    <property type="match status" value="2"/>
</dbReference>
<dbReference type="CDD" id="cd16917">
    <property type="entry name" value="HATPase_UhpB-NarQ-NarX-like"/>
    <property type="match status" value="1"/>
</dbReference>
<reference evidence="13 14" key="1">
    <citation type="journal article" date="2012" name="Stand. Genomic Sci.">
        <title>Genome sequence of the orange-pigmented seawater bacterium Owenweeksia hongkongensis type strain (UST20020801(T)).</title>
        <authorList>
            <person name="Riedel T."/>
            <person name="Held B."/>
            <person name="Nolan M."/>
            <person name="Lucas S."/>
            <person name="Lapidus A."/>
            <person name="Tice H."/>
            <person name="Del Rio T.G."/>
            <person name="Cheng J.F."/>
            <person name="Han C."/>
            <person name="Tapia R."/>
            <person name="Goodwin L.A."/>
            <person name="Pitluck S."/>
            <person name="Liolios K."/>
            <person name="Mavromatis K."/>
            <person name="Pagani I."/>
            <person name="Ivanova N."/>
            <person name="Mikhailova N."/>
            <person name="Pati A."/>
            <person name="Chen A."/>
            <person name="Palaniappan K."/>
            <person name="Rohde M."/>
            <person name="Tindall B.J."/>
            <person name="Detter J.C."/>
            <person name="Goker M."/>
            <person name="Woyke T."/>
            <person name="Bristow J."/>
            <person name="Eisen J.A."/>
            <person name="Markowitz V."/>
            <person name="Hugenholtz P."/>
            <person name="Klenk H.P."/>
            <person name="Kyrpides N.C."/>
        </authorList>
    </citation>
    <scope>NUCLEOTIDE SEQUENCE</scope>
    <source>
        <strain evidence="14">DSM 17368 / JCM 12287 / NRRL B-23963</strain>
    </source>
</reference>
<feature type="coiled-coil region" evidence="10">
    <location>
        <begin position="360"/>
        <end position="403"/>
    </location>
</feature>
<keyword evidence="3" id="KW-0808">Transferase</keyword>
<dbReference type="InterPro" id="IPR003594">
    <property type="entry name" value="HATPase_dom"/>
</dbReference>
<evidence type="ECO:0000256" key="8">
    <source>
        <dbReference type="ARBA" id="ARBA00023136"/>
    </source>
</evidence>
<feature type="coiled-coil region" evidence="10">
    <location>
        <begin position="437"/>
        <end position="464"/>
    </location>
</feature>
<sequence length="663" mass="75554">MKKDLLTGGLLGLKNITYFHCHSITQVMGRIMGLLAFLLLLSPNTFSQNTDSLRVRELIKESFAVLYSDPAQANDLAKEALKISIEIDECLLIAETMNIIGIVYDVTAKYDSALAKYEEIIILSDKCGIEVMKAQIYNNMGLIFWNTGELDKAIDYYTQALEIFEKHHKKKGISSAVSNIGLLYTEKKEYTEADKFQHRALAIRKEIKDWYGVSVSYVNLANNHMGRHQLDTAKKYLHASIKIKDSLNDQRGLAINYNNLGIIAHNQNKNDSAVYFLRKGINIRRQLGEKNLEASDHFSLAYFYMNWKEFNKAYAQLDTALALAREANARGLEKKIYQRHARIDTLVGDYKSAVTNLNKYFELEQEMTSLEKEKAFDEIQTRYETEKKERALVENKVVLAEQELKVRQRTVWAAILLAALAILGISAVYIYRQQKLKQQQMAQEARLKEELAKAEVANRIQEERVRISRDLHDHIGSQLTIISSAVDNIAFSESDESKKEALYEIGDNGRNTMIQLRETIWAMNQTVIDLETLVAKTREFVSRLKLDNQKVGVELRADEEADLSPVMAINLFRVVQEAVNNAVKYADFSILNIDFEKQNGSLSVKVEDDGRGFLINDLSEKGYGLINMKERVEEFNGNLELDSIPGKGTKVKVVIPLNRSNYV</sequence>
<feature type="transmembrane region" description="Helical" evidence="11">
    <location>
        <begin position="411"/>
        <end position="431"/>
    </location>
</feature>
<dbReference type="KEGG" id="oho:Oweho_2817"/>
<organism evidence="13 14">
    <name type="scientific">Owenweeksia hongkongensis (strain DSM 17368 / CIP 108786 / JCM 12287 / NRRL B-23963 / UST20020801)</name>
    <dbReference type="NCBI Taxonomy" id="926562"/>
    <lineage>
        <taxon>Bacteria</taxon>
        <taxon>Pseudomonadati</taxon>
        <taxon>Bacteroidota</taxon>
        <taxon>Flavobacteriia</taxon>
        <taxon>Flavobacteriales</taxon>
        <taxon>Owenweeksiaceae</taxon>
        <taxon>Owenweeksia</taxon>
    </lineage>
</organism>
<evidence type="ECO:0000313" key="13">
    <source>
        <dbReference type="EMBL" id="AEV33777.1"/>
    </source>
</evidence>
<dbReference type="PROSITE" id="PS50293">
    <property type="entry name" value="TPR_REGION"/>
    <property type="match status" value="1"/>
</dbReference>
<feature type="repeat" description="TPR" evidence="9">
    <location>
        <begin position="134"/>
        <end position="167"/>
    </location>
</feature>
<dbReference type="GO" id="GO:0005886">
    <property type="term" value="C:plasma membrane"/>
    <property type="evidence" value="ECO:0007669"/>
    <property type="project" value="UniProtKB-SubCell"/>
</dbReference>
<evidence type="ECO:0000313" key="14">
    <source>
        <dbReference type="Proteomes" id="UP000005631"/>
    </source>
</evidence>
<keyword evidence="6 11" id="KW-1133">Transmembrane helix</keyword>
<keyword evidence="8 11" id="KW-0472">Membrane</keyword>
<dbReference type="GO" id="GO:0000155">
    <property type="term" value="F:phosphorelay sensor kinase activity"/>
    <property type="evidence" value="ECO:0007669"/>
    <property type="project" value="InterPro"/>
</dbReference>
<dbReference type="PANTHER" id="PTHR24421:SF37">
    <property type="entry name" value="SENSOR HISTIDINE KINASE NARS"/>
    <property type="match status" value="1"/>
</dbReference>